<dbReference type="RefSeq" id="WP_302707910.1">
    <property type="nucleotide sequence ID" value="NZ_JAULSC010000008.1"/>
</dbReference>
<dbReference type="Proteomes" id="UP001168363">
    <property type="component" value="Unassembled WGS sequence"/>
</dbReference>
<feature type="transmembrane region" description="Helical" evidence="1">
    <location>
        <begin position="241"/>
        <end position="261"/>
    </location>
</feature>
<feature type="transmembrane region" description="Helical" evidence="1">
    <location>
        <begin position="79"/>
        <end position="102"/>
    </location>
</feature>
<protein>
    <recommendedName>
        <fullName evidence="4">Integral membrane protein</fullName>
    </recommendedName>
</protein>
<name>A0ABT8TQ78_9ACTN</name>
<feature type="transmembrane region" description="Helical" evidence="1">
    <location>
        <begin position="123"/>
        <end position="142"/>
    </location>
</feature>
<reference evidence="2" key="1">
    <citation type="submission" date="2023-06" db="EMBL/GenBank/DDBJ databases">
        <title>Genome sequence of Nocardioides sp. SOB44.</title>
        <authorList>
            <person name="Zhang G."/>
        </authorList>
    </citation>
    <scope>NUCLEOTIDE SEQUENCE</scope>
    <source>
        <strain evidence="2">SOB44</strain>
    </source>
</reference>
<keyword evidence="1" id="KW-0812">Transmembrane</keyword>
<evidence type="ECO:0000256" key="1">
    <source>
        <dbReference type="SAM" id="Phobius"/>
    </source>
</evidence>
<proteinExistence type="predicted"/>
<keyword evidence="1" id="KW-1133">Transmembrane helix</keyword>
<evidence type="ECO:0008006" key="4">
    <source>
        <dbReference type="Google" id="ProtNLM"/>
    </source>
</evidence>
<organism evidence="2 3">
    <name type="scientific">Nocardioides cremeus</name>
    <dbReference type="NCBI Taxonomy" id="3058044"/>
    <lineage>
        <taxon>Bacteria</taxon>
        <taxon>Bacillati</taxon>
        <taxon>Actinomycetota</taxon>
        <taxon>Actinomycetes</taxon>
        <taxon>Propionibacteriales</taxon>
        <taxon>Nocardioidaceae</taxon>
        <taxon>Nocardioides</taxon>
    </lineage>
</organism>
<feature type="transmembrane region" description="Helical" evidence="1">
    <location>
        <begin position="281"/>
        <end position="306"/>
    </location>
</feature>
<keyword evidence="1" id="KW-0472">Membrane</keyword>
<accession>A0ABT8TQ78</accession>
<evidence type="ECO:0000313" key="2">
    <source>
        <dbReference type="EMBL" id="MDO3396099.1"/>
    </source>
</evidence>
<comment type="caution">
    <text evidence="2">The sequence shown here is derived from an EMBL/GenBank/DDBJ whole genome shotgun (WGS) entry which is preliminary data.</text>
</comment>
<feature type="transmembrane region" description="Helical" evidence="1">
    <location>
        <begin position="154"/>
        <end position="173"/>
    </location>
</feature>
<gene>
    <name evidence="2" type="ORF">QWJ41_10245</name>
</gene>
<evidence type="ECO:0000313" key="3">
    <source>
        <dbReference type="Proteomes" id="UP001168363"/>
    </source>
</evidence>
<feature type="transmembrane region" description="Helical" evidence="1">
    <location>
        <begin position="56"/>
        <end position="73"/>
    </location>
</feature>
<dbReference type="EMBL" id="JAULSC010000008">
    <property type="protein sequence ID" value="MDO3396099.1"/>
    <property type="molecule type" value="Genomic_DNA"/>
</dbReference>
<keyword evidence="3" id="KW-1185">Reference proteome</keyword>
<sequence>MPSRPSLPLRGRHGRGDDPLERTDAWFLANGLSYFVPEKRTEARAALSPRRTVPRLLLVALVAAAAGGALAWVTGQFSAAPAVVLSLVIVATVVYALTVLHARPIVTWALARTVAGLRSLLPLATRALPLLLVFVTFLFINAEVWQLAAELETGALWLVVLLFAVLAVAFLAVRLPEEVDKVDDEVDDAFLVRACAGTPLEDECARLVADPDADPASYATVTGFERANLVAFMVVIQAAQVLLMAGGVLVFFLLFGALTMGVDVQSAWTGLERDEITKLPYLVQVSVPLGKVSLFLAAFSLLYLAVSTVTDDTYREQFFGRVTRELERAVGVRAVYLALRAQRDTEGPVQSPSSPGV</sequence>